<evidence type="ECO:0008006" key="3">
    <source>
        <dbReference type="Google" id="ProtNLM"/>
    </source>
</evidence>
<dbReference type="EMBL" id="PKPP01011102">
    <property type="protein sequence ID" value="PWA44774.1"/>
    <property type="molecule type" value="Genomic_DNA"/>
</dbReference>
<comment type="caution">
    <text evidence="1">The sequence shown here is derived from an EMBL/GenBank/DDBJ whole genome shotgun (WGS) entry which is preliminary data.</text>
</comment>
<dbReference type="AlphaFoldDB" id="A0A2U1L714"/>
<keyword evidence="2" id="KW-1185">Reference proteome</keyword>
<dbReference type="PANTHER" id="PTHR47481:SF41">
    <property type="entry name" value="COPIA-LIKE POLYPROTEIN_RETROTRANSPOSON"/>
    <property type="match status" value="1"/>
</dbReference>
<evidence type="ECO:0000313" key="1">
    <source>
        <dbReference type="EMBL" id="PWA44774.1"/>
    </source>
</evidence>
<reference evidence="1 2" key="1">
    <citation type="journal article" date="2018" name="Mol. Plant">
        <title>The genome of Artemisia annua provides insight into the evolution of Asteraceae family and artemisinin biosynthesis.</title>
        <authorList>
            <person name="Shen Q."/>
            <person name="Zhang L."/>
            <person name="Liao Z."/>
            <person name="Wang S."/>
            <person name="Yan T."/>
            <person name="Shi P."/>
            <person name="Liu M."/>
            <person name="Fu X."/>
            <person name="Pan Q."/>
            <person name="Wang Y."/>
            <person name="Lv Z."/>
            <person name="Lu X."/>
            <person name="Zhang F."/>
            <person name="Jiang W."/>
            <person name="Ma Y."/>
            <person name="Chen M."/>
            <person name="Hao X."/>
            <person name="Li L."/>
            <person name="Tang Y."/>
            <person name="Lv G."/>
            <person name="Zhou Y."/>
            <person name="Sun X."/>
            <person name="Brodelius P.E."/>
            <person name="Rose J.K.C."/>
            <person name="Tang K."/>
        </authorList>
    </citation>
    <scope>NUCLEOTIDE SEQUENCE [LARGE SCALE GENOMIC DNA]</scope>
    <source>
        <strain evidence="2">cv. Huhao1</strain>
        <tissue evidence="1">Leaf</tissue>
    </source>
</reference>
<dbReference type="PANTHER" id="PTHR47481">
    <property type="match status" value="1"/>
</dbReference>
<evidence type="ECO:0000313" key="2">
    <source>
        <dbReference type="Proteomes" id="UP000245207"/>
    </source>
</evidence>
<accession>A0A2U1L714</accession>
<proteinExistence type="predicted"/>
<gene>
    <name evidence="1" type="ORF">CTI12_AA523450</name>
</gene>
<name>A0A2U1L714_ARTAN</name>
<protein>
    <recommendedName>
        <fullName evidence="3">Retrotransposon Copia-like N-terminal domain-containing protein</fullName>
    </recommendedName>
</protein>
<dbReference type="OrthoDB" id="1666382at2759"/>
<dbReference type="Proteomes" id="UP000245207">
    <property type="component" value="Unassembled WGS sequence"/>
</dbReference>
<organism evidence="1 2">
    <name type="scientific">Artemisia annua</name>
    <name type="common">Sweet wormwood</name>
    <dbReference type="NCBI Taxonomy" id="35608"/>
    <lineage>
        <taxon>Eukaryota</taxon>
        <taxon>Viridiplantae</taxon>
        <taxon>Streptophyta</taxon>
        <taxon>Embryophyta</taxon>
        <taxon>Tracheophyta</taxon>
        <taxon>Spermatophyta</taxon>
        <taxon>Magnoliopsida</taxon>
        <taxon>eudicotyledons</taxon>
        <taxon>Gunneridae</taxon>
        <taxon>Pentapetalae</taxon>
        <taxon>asterids</taxon>
        <taxon>campanulids</taxon>
        <taxon>Asterales</taxon>
        <taxon>Asteraceae</taxon>
        <taxon>Asteroideae</taxon>
        <taxon>Anthemideae</taxon>
        <taxon>Artemisiinae</taxon>
        <taxon>Artemisia</taxon>
    </lineage>
</organism>
<sequence>MAGEDNPPSPTTTDKLIPFSITNKVSVKLSLENHNYNSWSFFFKIHLGSLGLKPHIEKEGSSSDPDTEWCKLDDVIKMWILGSLCDSLQEQVISAPGNAKDLWDHLKGLFHDNKGIRAINLDNEFRSIKIGNMSINEYCTNMSIIRKT</sequence>